<protein>
    <recommendedName>
        <fullName evidence="2">ELM2 domain-containing protein</fullName>
    </recommendedName>
</protein>
<gene>
    <name evidence="3" type="ORF">DILT_LOCUS14611</name>
</gene>
<accession>A0A3P7Q4A6</accession>
<dbReference type="OrthoDB" id="5916873at2759"/>
<evidence type="ECO:0000313" key="3">
    <source>
        <dbReference type="EMBL" id="VDN25396.1"/>
    </source>
</evidence>
<feature type="domain" description="ELM2" evidence="2">
    <location>
        <begin position="1"/>
        <end position="75"/>
    </location>
</feature>
<dbReference type="Pfam" id="PF01448">
    <property type="entry name" value="ELM2"/>
    <property type="match status" value="1"/>
</dbReference>
<keyword evidence="4" id="KW-1185">Reference proteome</keyword>
<dbReference type="Proteomes" id="UP000281553">
    <property type="component" value="Unassembled WGS sequence"/>
</dbReference>
<sequence length="75" mass="8323">MRVGEEYQAVVTPQPLASHSPGTDSHLGFDCRLLWRPGVLSNAEVERYEQAYSKTLSMPVPSSRTPDDDEVSFAL</sequence>
<evidence type="ECO:0000256" key="1">
    <source>
        <dbReference type="ARBA" id="ARBA00023242"/>
    </source>
</evidence>
<dbReference type="PROSITE" id="PS51156">
    <property type="entry name" value="ELM2"/>
    <property type="match status" value="1"/>
</dbReference>
<evidence type="ECO:0000313" key="4">
    <source>
        <dbReference type="Proteomes" id="UP000281553"/>
    </source>
</evidence>
<evidence type="ECO:0000259" key="2">
    <source>
        <dbReference type="PROSITE" id="PS51156"/>
    </source>
</evidence>
<dbReference type="InterPro" id="IPR000949">
    <property type="entry name" value="ELM2_dom"/>
</dbReference>
<dbReference type="EMBL" id="UYRU01075067">
    <property type="protein sequence ID" value="VDN25396.1"/>
    <property type="molecule type" value="Genomic_DNA"/>
</dbReference>
<proteinExistence type="predicted"/>
<dbReference type="AlphaFoldDB" id="A0A3P7Q4A6"/>
<keyword evidence="1" id="KW-0539">Nucleus</keyword>
<organism evidence="3 4">
    <name type="scientific">Dibothriocephalus latus</name>
    <name type="common">Fish tapeworm</name>
    <name type="synonym">Diphyllobothrium latum</name>
    <dbReference type="NCBI Taxonomy" id="60516"/>
    <lineage>
        <taxon>Eukaryota</taxon>
        <taxon>Metazoa</taxon>
        <taxon>Spiralia</taxon>
        <taxon>Lophotrochozoa</taxon>
        <taxon>Platyhelminthes</taxon>
        <taxon>Cestoda</taxon>
        <taxon>Eucestoda</taxon>
        <taxon>Diphyllobothriidea</taxon>
        <taxon>Diphyllobothriidae</taxon>
        <taxon>Dibothriocephalus</taxon>
    </lineage>
</organism>
<reference evidence="3 4" key="1">
    <citation type="submission" date="2018-11" db="EMBL/GenBank/DDBJ databases">
        <authorList>
            <consortium name="Pathogen Informatics"/>
        </authorList>
    </citation>
    <scope>NUCLEOTIDE SEQUENCE [LARGE SCALE GENOMIC DNA]</scope>
</reference>
<name>A0A3P7Q4A6_DIBLA</name>